<keyword evidence="2" id="KW-0233">DNA recombination</keyword>
<dbReference type="Gene3D" id="1.10.443.10">
    <property type="entry name" value="Intergrase catalytic core"/>
    <property type="match status" value="1"/>
</dbReference>
<accession>A0ABU8GH32</accession>
<keyword evidence="1" id="KW-0238">DNA-binding</keyword>
<dbReference type="RefSeq" id="WP_336558339.1">
    <property type="nucleotide sequence ID" value="NZ_JBBAYL010000008.1"/>
</dbReference>
<dbReference type="Proteomes" id="UP001365781">
    <property type="component" value="Unassembled WGS sequence"/>
</dbReference>
<dbReference type="InterPro" id="IPR013762">
    <property type="entry name" value="Integrase-like_cat_sf"/>
</dbReference>
<protein>
    <recommendedName>
        <fullName evidence="5">Integrase</fullName>
    </recommendedName>
</protein>
<proteinExistence type="predicted"/>
<dbReference type="EMBL" id="JBBAYM010000017">
    <property type="protein sequence ID" value="MEI5612512.1"/>
    <property type="molecule type" value="Genomic_DNA"/>
</dbReference>
<dbReference type="InterPro" id="IPR010998">
    <property type="entry name" value="Integrase_recombinase_N"/>
</dbReference>
<dbReference type="SUPFAM" id="SSF56349">
    <property type="entry name" value="DNA breaking-rejoining enzymes"/>
    <property type="match status" value="1"/>
</dbReference>
<keyword evidence="4" id="KW-1185">Reference proteome</keyword>
<evidence type="ECO:0000313" key="4">
    <source>
        <dbReference type="Proteomes" id="UP001365781"/>
    </source>
</evidence>
<evidence type="ECO:0000256" key="2">
    <source>
        <dbReference type="ARBA" id="ARBA00023172"/>
    </source>
</evidence>
<evidence type="ECO:0000256" key="1">
    <source>
        <dbReference type="ARBA" id="ARBA00023125"/>
    </source>
</evidence>
<evidence type="ECO:0008006" key="5">
    <source>
        <dbReference type="Google" id="ProtNLM"/>
    </source>
</evidence>
<reference evidence="3 4" key="1">
    <citation type="submission" date="2024-03" db="EMBL/GenBank/DDBJ databases">
        <title>First Report of Pectobacterium brasiliscabiei causing potato scab in china.</title>
        <authorList>
            <person name="Handique U."/>
        </authorList>
    </citation>
    <scope>NUCLEOTIDE SEQUENCE [LARGE SCALE GENOMIC DNA]</scope>
    <source>
        <strain evidence="3 4">ZRIMU1503</strain>
    </source>
</reference>
<comment type="caution">
    <text evidence="3">The sequence shown here is derived from an EMBL/GenBank/DDBJ whole genome shotgun (WGS) entry which is preliminary data.</text>
</comment>
<evidence type="ECO:0000313" key="3">
    <source>
        <dbReference type="EMBL" id="MEI5612512.1"/>
    </source>
</evidence>
<name>A0ABU8GH32_9ACTN</name>
<organism evidence="3 4">
    <name type="scientific">Streptomyces brasiliscabiei</name>
    <dbReference type="NCBI Taxonomy" id="2736302"/>
    <lineage>
        <taxon>Bacteria</taxon>
        <taxon>Bacillati</taxon>
        <taxon>Actinomycetota</taxon>
        <taxon>Actinomycetes</taxon>
        <taxon>Kitasatosporales</taxon>
        <taxon>Streptomycetaceae</taxon>
        <taxon>Streptomyces</taxon>
    </lineage>
</organism>
<dbReference type="Gene3D" id="1.10.150.130">
    <property type="match status" value="1"/>
</dbReference>
<gene>
    <name evidence="3" type="ORF">WB403_25470</name>
</gene>
<sequence length="458" mass="53284">MAYAQKVYKVRDGKQTKQFTWRARYKKPDGSVGSEPGFPVKSKAEEWGEEQERKIREGTWIDPDLYRSPFGKFARKYMAERPKRGRTMDTRWDLLDKYLLPQWEHAPLISITWFDVDSWQMALPCDDVTKGHCVSLLSTILTGAVDARWLPLNPVFGRKRTKPVDHTPVVAPVSGSTKKQLHSPEAVLRVADRLGPAKGLHVITTMFTGANWGEGIGLQRQHCLLTRREVWGNSTWECPVLRLVQEVAEYEDRDINGKKLGTVMRLEPLKNKYRVRDLDLPPFLARLWQYHLQDWPYDWVLCTSNGTWWRRNNWGKQYLRPAADGRPERKKRQGASYREEWKPLAPGLTMRSLRHLHDSLQDQIGVRAALAFEQAGHKRPGIKGVYQHPTPDMRQERLDGMEEIFWRAMGNLGWESLWGRVSLVKRPAEDDLPNTAQMISMDEWRNGRRGYRDRSEAM</sequence>
<dbReference type="InterPro" id="IPR011010">
    <property type="entry name" value="DNA_brk_join_enz"/>
</dbReference>